<dbReference type="AlphaFoldDB" id="A0A8T0H1X5"/>
<protein>
    <recommendedName>
        <fullName evidence="11">Zinc-finger domain-containing protein</fullName>
    </recommendedName>
</protein>
<proteinExistence type="predicted"/>
<reference evidence="12" key="1">
    <citation type="submission" date="2020-06" db="EMBL/GenBank/DDBJ databases">
        <title>WGS assembly of Ceratodon purpureus strain R40.</title>
        <authorList>
            <person name="Carey S.B."/>
            <person name="Jenkins J."/>
            <person name="Shu S."/>
            <person name="Lovell J.T."/>
            <person name="Sreedasyam A."/>
            <person name="Maumus F."/>
            <person name="Tiley G.P."/>
            <person name="Fernandez-Pozo N."/>
            <person name="Barry K."/>
            <person name="Chen C."/>
            <person name="Wang M."/>
            <person name="Lipzen A."/>
            <person name="Daum C."/>
            <person name="Saski C.A."/>
            <person name="Payton A.C."/>
            <person name="Mcbreen J.C."/>
            <person name="Conrad R.E."/>
            <person name="Kollar L.M."/>
            <person name="Olsson S."/>
            <person name="Huttunen S."/>
            <person name="Landis J.B."/>
            <person name="Wickett N.J."/>
            <person name="Johnson M.G."/>
            <person name="Rensing S.A."/>
            <person name="Grimwood J."/>
            <person name="Schmutz J."/>
            <person name="Mcdaniel S.F."/>
        </authorList>
    </citation>
    <scope>NUCLEOTIDE SEQUENCE</scope>
    <source>
        <strain evidence="12">R40</strain>
    </source>
</reference>
<feature type="domain" description="Zinc-finger" evidence="11">
    <location>
        <begin position="155"/>
        <end position="251"/>
    </location>
</feature>
<dbReference type="PANTHER" id="PTHR31169">
    <property type="entry name" value="OS05G0300700 PROTEIN"/>
    <property type="match status" value="1"/>
</dbReference>
<comment type="subcellular location">
    <subcellularLocation>
        <location evidence="2">Cytoplasm</location>
    </subcellularLocation>
    <subcellularLocation>
        <location evidence="1">Nucleus</location>
    </subcellularLocation>
</comment>
<feature type="compositionally biased region" description="Basic and acidic residues" evidence="10">
    <location>
        <begin position="275"/>
        <end position="285"/>
    </location>
</feature>
<evidence type="ECO:0000256" key="8">
    <source>
        <dbReference type="ARBA" id="ARBA00023163"/>
    </source>
</evidence>
<evidence type="ECO:0000313" key="13">
    <source>
        <dbReference type="Proteomes" id="UP000822688"/>
    </source>
</evidence>
<keyword evidence="7" id="KW-0805">Transcription regulation</keyword>
<evidence type="ECO:0000256" key="9">
    <source>
        <dbReference type="ARBA" id="ARBA00023242"/>
    </source>
</evidence>
<evidence type="ECO:0000256" key="3">
    <source>
        <dbReference type="ARBA" id="ARBA00022490"/>
    </source>
</evidence>
<keyword evidence="6" id="KW-0832">Ubl conjugation</keyword>
<feature type="compositionally biased region" description="Pro residues" evidence="10">
    <location>
        <begin position="57"/>
        <end position="75"/>
    </location>
</feature>
<dbReference type="PANTHER" id="PTHR31169:SF23">
    <property type="entry name" value="OS03G0572250 PROTEIN"/>
    <property type="match status" value="1"/>
</dbReference>
<keyword evidence="9" id="KW-0539">Nucleus</keyword>
<evidence type="ECO:0000256" key="5">
    <source>
        <dbReference type="ARBA" id="ARBA00022553"/>
    </source>
</evidence>
<evidence type="ECO:0000256" key="2">
    <source>
        <dbReference type="ARBA" id="ARBA00004496"/>
    </source>
</evidence>
<feature type="compositionally biased region" description="Basic and acidic residues" evidence="10">
    <location>
        <begin position="93"/>
        <end position="106"/>
    </location>
</feature>
<organism evidence="12 13">
    <name type="scientific">Ceratodon purpureus</name>
    <name type="common">Fire moss</name>
    <name type="synonym">Dicranum purpureum</name>
    <dbReference type="NCBI Taxonomy" id="3225"/>
    <lineage>
        <taxon>Eukaryota</taxon>
        <taxon>Viridiplantae</taxon>
        <taxon>Streptophyta</taxon>
        <taxon>Embryophyta</taxon>
        <taxon>Bryophyta</taxon>
        <taxon>Bryophytina</taxon>
        <taxon>Bryopsida</taxon>
        <taxon>Dicranidae</taxon>
        <taxon>Pseudoditrichales</taxon>
        <taxon>Ditrichaceae</taxon>
        <taxon>Ceratodon</taxon>
    </lineage>
</organism>
<evidence type="ECO:0000256" key="6">
    <source>
        <dbReference type="ARBA" id="ARBA00022843"/>
    </source>
</evidence>
<dbReference type="EMBL" id="CM026429">
    <property type="protein sequence ID" value="KAG0563112.1"/>
    <property type="molecule type" value="Genomic_DNA"/>
</dbReference>
<evidence type="ECO:0000256" key="7">
    <source>
        <dbReference type="ARBA" id="ARBA00023015"/>
    </source>
</evidence>
<gene>
    <name evidence="12" type="ORF">KC19_8G005500</name>
</gene>
<dbReference type="InterPro" id="IPR040221">
    <property type="entry name" value="CDCA7/CDA7L"/>
</dbReference>
<evidence type="ECO:0000256" key="4">
    <source>
        <dbReference type="ARBA" id="ARBA00022499"/>
    </source>
</evidence>
<keyword evidence="8" id="KW-0804">Transcription</keyword>
<dbReference type="Pfam" id="PF10497">
    <property type="entry name" value="zf-4CXXC_R1"/>
    <property type="match status" value="1"/>
</dbReference>
<keyword evidence="13" id="KW-1185">Reference proteome</keyword>
<dbReference type="Proteomes" id="UP000822688">
    <property type="component" value="Chromosome 8"/>
</dbReference>
<evidence type="ECO:0000259" key="11">
    <source>
        <dbReference type="Pfam" id="PF10497"/>
    </source>
</evidence>
<sequence>MSSRMGVKRGRESGSDSGEVEYEKLRNDRLRENQKRMEELGILGLSKSLSGAVRPVRPLPRPSPAIPRVVLPPCPARRSSRLSGSPAISYAENEGRGKSDREGKEKKAGRRASEAGTAGSQPEIYTEEHEKLLGSAKIEWQLFIDGYDGKGNRIYDPAGGKTCHQCRQKTMGYRTSCSSCQALRGQFCGDCLYMRYGENVMEANENENWECPPCRGICNCSFCRLKRGWTPTGSLYKRIKSLGYKSVAHYLVLTRRGINDDEADEKVVSSGGSMKVKETPKADEVKEPLAEGAPVPLMDIDHSVSTVKQEMATVGIVDKNAPLKLISAKVEVANLAAKLEIENTCETKSSPSLVTPELVTAELEKPFELKKVPEVQTTLLTAGFRSRRAVSSRSKAGRDKTVHVSNVAEIESANVEVATEEHKNCGGRLRKKPPSGKVFFHGSAPRTWPETKPESETPILVLDSDSDSSSDFDSRVVASIARRLQRRRVT</sequence>
<dbReference type="GO" id="GO:0006355">
    <property type="term" value="P:regulation of DNA-templated transcription"/>
    <property type="evidence" value="ECO:0007669"/>
    <property type="project" value="InterPro"/>
</dbReference>
<name>A0A8T0H1X5_CERPU</name>
<dbReference type="GO" id="GO:0005737">
    <property type="term" value="C:cytoplasm"/>
    <property type="evidence" value="ECO:0007669"/>
    <property type="project" value="UniProtKB-SubCell"/>
</dbReference>
<feature type="region of interest" description="Disordered" evidence="10">
    <location>
        <begin position="264"/>
        <end position="285"/>
    </location>
</feature>
<feature type="region of interest" description="Disordered" evidence="10">
    <location>
        <begin position="1"/>
        <end position="27"/>
    </location>
</feature>
<dbReference type="OrthoDB" id="298344at2759"/>
<accession>A0A8T0H1X5</accession>
<evidence type="ECO:0000256" key="1">
    <source>
        <dbReference type="ARBA" id="ARBA00004123"/>
    </source>
</evidence>
<evidence type="ECO:0000313" key="12">
    <source>
        <dbReference type="EMBL" id="KAG0563112.1"/>
    </source>
</evidence>
<keyword evidence="4" id="KW-1017">Isopeptide bond</keyword>
<comment type="caution">
    <text evidence="12">The sequence shown here is derived from an EMBL/GenBank/DDBJ whole genome shotgun (WGS) entry which is preliminary data.</text>
</comment>
<evidence type="ECO:0000256" key="10">
    <source>
        <dbReference type="SAM" id="MobiDB-lite"/>
    </source>
</evidence>
<dbReference type="GO" id="GO:0005634">
    <property type="term" value="C:nucleus"/>
    <property type="evidence" value="ECO:0007669"/>
    <property type="project" value="UniProtKB-SubCell"/>
</dbReference>
<dbReference type="InterPro" id="IPR018866">
    <property type="entry name" value="Znf-4CXXC_R1"/>
</dbReference>
<feature type="region of interest" description="Disordered" evidence="10">
    <location>
        <begin position="51"/>
        <end position="125"/>
    </location>
</feature>
<feature type="region of interest" description="Disordered" evidence="10">
    <location>
        <begin position="424"/>
        <end position="456"/>
    </location>
</feature>
<keyword evidence="5" id="KW-0597">Phosphoprotein</keyword>
<keyword evidence="3" id="KW-0963">Cytoplasm</keyword>